<organism evidence="2">
    <name type="scientific">Planktothricoides sp. SpSt-374</name>
    <dbReference type="NCBI Taxonomy" id="2282167"/>
    <lineage>
        <taxon>Bacteria</taxon>
        <taxon>Bacillati</taxon>
        <taxon>Cyanobacteriota</taxon>
        <taxon>Cyanophyceae</taxon>
        <taxon>Oscillatoriophycideae</taxon>
        <taxon>Oscillatoriales</taxon>
        <taxon>Oscillatoriaceae</taxon>
        <taxon>Planktothricoides</taxon>
    </lineage>
</organism>
<protein>
    <submittedName>
        <fullName evidence="2">GUN4 domain-containing protein</fullName>
    </submittedName>
</protein>
<proteinExistence type="predicted"/>
<evidence type="ECO:0000259" key="1">
    <source>
        <dbReference type="Pfam" id="PF05419"/>
    </source>
</evidence>
<dbReference type="Gene3D" id="1.25.40.620">
    <property type="match status" value="1"/>
</dbReference>
<feature type="domain" description="GUN4-like" evidence="1">
    <location>
        <begin position="9"/>
        <end position="134"/>
    </location>
</feature>
<name>A0A7C3ZUR4_9CYAN</name>
<dbReference type="AlphaFoldDB" id="A0A7C3ZUR4"/>
<dbReference type="CDD" id="cd16383">
    <property type="entry name" value="GUN4"/>
    <property type="match status" value="1"/>
</dbReference>
<dbReference type="SUPFAM" id="SSF140869">
    <property type="entry name" value="GUN4-like"/>
    <property type="match status" value="1"/>
</dbReference>
<accession>A0A7C3ZUR4</accession>
<dbReference type="PANTHER" id="PTHR34800">
    <property type="entry name" value="TETRAPYRROLE-BINDING PROTEIN, CHLOROPLASTIC"/>
    <property type="match status" value="1"/>
</dbReference>
<dbReference type="EMBL" id="DSPX01000066">
    <property type="protein sequence ID" value="HGG00409.1"/>
    <property type="molecule type" value="Genomic_DNA"/>
</dbReference>
<evidence type="ECO:0000313" key="2">
    <source>
        <dbReference type="EMBL" id="HGG00409.1"/>
    </source>
</evidence>
<dbReference type="Gene3D" id="1.10.10.1770">
    <property type="entry name" value="Gun4-like"/>
    <property type="match status" value="1"/>
</dbReference>
<dbReference type="InterPro" id="IPR037215">
    <property type="entry name" value="GUN4-like_sf"/>
</dbReference>
<dbReference type="PANTHER" id="PTHR34800:SF1">
    <property type="entry name" value="TETRAPYRROLE-BINDING PROTEIN, CHLOROPLASTIC"/>
    <property type="match status" value="1"/>
</dbReference>
<dbReference type="Pfam" id="PF05419">
    <property type="entry name" value="GUN4"/>
    <property type="match status" value="1"/>
</dbReference>
<reference evidence="2" key="1">
    <citation type="journal article" date="2020" name="mSystems">
        <title>Genome- and Community-Level Interaction Insights into Carbon Utilization and Element Cycling Functions of Hydrothermarchaeota in Hydrothermal Sediment.</title>
        <authorList>
            <person name="Zhou Z."/>
            <person name="Liu Y."/>
            <person name="Xu W."/>
            <person name="Pan J."/>
            <person name="Luo Z.H."/>
            <person name="Li M."/>
        </authorList>
    </citation>
    <scope>NUCLEOTIDE SEQUENCE [LARGE SCALE GENOMIC DNA]</scope>
    <source>
        <strain evidence="2">SpSt-374</strain>
    </source>
</reference>
<sequence length="192" mass="21947">MTGETPLPSRYHQLREFLDRQNWRAADRETKRLMLQIMAKETLGHWTSADYREFPCEDIQILDQLWVSSSRGRFGFSVQQQIYQSLAGPNVINTAICEAFGERLGWRVNGNWLYYNELRFSLQAPPGNLPWFGVSKPPANSLNLLEKIFVETADFLDVLTGGTSYKDKGECLMGGSLYFGAFSAFTLKRCNL</sequence>
<dbReference type="InterPro" id="IPR008629">
    <property type="entry name" value="GUN4-like"/>
</dbReference>
<gene>
    <name evidence="2" type="ORF">ENR15_07095</name>
</gene>
<comment type="caution">
    <text evidence="2">The sequence shown here is derived from an EMBL/GenBank/DDBJ whole genome shotgun (WGS) entry which is preliminary data.</text>
</comment>
<dbReference type="GO" id="GO:0046906">
    <property type="term" value="F:tetrapyrrole binding"/>
    <property type="evidence" value="ECO:0007669"/>
    <property type="project" value="TreeGrafter"/>
</dbReference>